<organism evidence="1 2">
    <name type="scientific">Cochliobolus sativus (strain ND90Pr / ATCC 201652)</name>
    <name type="common">Common root rot and spot blotch fungus</name>
    <name type="synonym">Bipolaris sorokiniana</name>
    <dbReference type="NCBI Taxonomy" id="665912"/>
    <lineage>
        <taxon>Eukaryota</taxon>
        <taxon>Fungi</taxon>
        <taxon>Dikarya</taxon>
        <taxon>Ascomycota</taxon>
        <taxon>Pezizomycotina</taxon>
        <taxon>Dothideomycetes</taxon>
        <taxon>Pleosporomycetidae</taxon>
        <taxon>Pleosporales</taxon>
        <taxon>Pleosporineae</taxon>
        <taxon>Pleosporaceae</taxon>
        <taxon>Bipolaris</taxon>
    </lineage>
</organism>
<keyword evidence="2" id="KW-1185">Reference proteome</keyword>
<reference evidence="2" key="2">
    <citation type="journal article" date="2013" name="PLoS Genet.">
        <title>Comparative genome structure, secondary metabolite, and effector coding capacity across Cochliobolus pathogens.</title>
        <authorList>
            <person name="Condon B.J."/>
            <person name="Leng Y."/>
            <person name="Wu D."/>
            <person name="Bushley K.E."/>
            <person name="Ohm R.A."/>
            <person name="Otillar R."/>
            <person name="Martin J."/>
            <person name="Schackwitz W."/>
            <person name="Grimwood J."/>
            <person name="MohdZainudin N."/>
            <person name="Xue C."/>
            <person name="Wang R."/>
            <person name="Manning V.A."/>
            <person name="Dhillon B."/>
            <person name="Tu Z.J."/>
            <person name="Steffenson B.J."/>
            <person name="Salamov A."/>
            <person name="Sun H."/>
            <person name="Lowry S."/>
            <person name="LaButti K."/>
            <person name="Han J."/>
            <person name="Copeland A."/>
            <person name="Lindquist E."/>
            <person name="Barry K."/>
            <person name="Schmutz J."/>
            <person name="Baker S.E."/>
            <person name="Ciuffetti L.M."/>
            <person name="Grigoriev I.V."/>
            <person name="Zhong S."/>
            <person name="Turgeon B.G."/>
        </authorList>
    </citation>
    <scope>NUCLEOTIDE SEQUENCE [LARGE SCALE GENOMIC DNA]</scope>
    <source>
        <strain evidence="2">ND90Pr / ATCC 201652</strain>
    </source>
</reference>
<dbReference type="AlphaFoldDB" id="M2T2B0"/>
<dbReference type="HOGENOM" id="CLU_1510474_0_0_1"/>
<protein>
    <submittedName>
        <fullName evidence="1">Uncharacterized protein</fullName>
    </submittedName>
</protein>
<name>M2T2B0_COCSN</name>
<dbReference type="GeneID" id="19138615"/>
<gene>
    <name evidence="1" type="ORF">COCSADRAFT_359358</name>
</gene>
<reference evidence="1 2" key="1">
    <citation type="journal article" date="2012" name="PLoS Pathog.">
        <title>Diverse lifestyles and strategies of plant pathogenesis encoded in the genomes of eighteen Dothideomycetes fungi.</title>
        <authorList>
            <person name="Ohm R.A."/>
            <person name="Feau N."/>
            <person name="Henrissat B."/>
            <person name="Schoch C.L."/>
            <person name="Horwitz B.A."/>
            <person name="Barry K.W."/>
            <person name="Condon B.J."/>
            <person name="Copeland A.C."/>
            <person name="Dhillon B."/>
            <person name="Glaser F."/>
            <person name="Hesse C.N."/>
            <person name="Kosti I."/>
            <person name="LaButti K."/>
            <person name="Lindquist E.A."/>
            <person name="Lucas S."/>
            <person name="Salamov A.A."/>
            <person name="Bradshaw R.E."/>
            <person name="Ciuffetti L."/>
            <person name="Hamelin R.C."/>
            <person name="Kema G.H.J."/>
            <person name="Lawrence C."/>
            <person name="Scott J.A."/>
            <person name="Spatafora J.W."/>
            <person name="Turgeon B.G."/>
            <person name="de Wit P.J.G.M."/>
            <person name="Zhong S."/>
            <person name="Goodwin S.B."/>
            <person name="Grigoriev I.V."/>
        </authorList>
    </citation>
    <scope>NUCLEOTIDE SEQUENCE [LARGE SCALE GENOMIC DNA]</scope>
    <source>
        <strain evidence="2">ND90Pr / ATCC 201652</strain>
    </source>
</reference>
<evidence type="ECO:0000313" key="1">
    <source>
        <dbReference type="EMBL" id="EMD63147.1"/>
    </source>
</evidence>
<dbReference type="RefSeq" id="XP_007701383.1">
    <property type="nucleotide sequence ID" value="XM_007703193.1"/>
</dbReference>
<dbReference type="Proteomes" id="UP000016934">
    <property type="component" value="Unassembled WGS sequence"/>
</dbReference>
<dbReference type="EMBL" id="KB445645">
    <property type="protein sequence ID" value="EMD63147.1"/>
    <property type="molecule type" value="Genomic_DNA"/>
</dbReference>
<accession>M2T2B0</accession>
<sequence>MRHSAQGGTQGNGWQRQAPYLEDTRQPVSQQKRVNCRCKADPNTSTRVKALISQWQASRNKAGQRAAEESIRAQHQRRMVWFWHGCGMAATQCGRQGGPFQPSPVLLFFIFFPSGKAGRPEEESETHEVHGMGGGADMGCRRTGATTHSRRAGQRLLHCCTTWRLCACVPAGLGRLAG</sequence>
<evidence type="ECO:0000313" key="2">
    <source>
        <dbReference type="Proteomes" id="UP000016934"/>
    </source>
</evidence>
<dbReference type="KEGG" id="bsc:COCSADRAFT_359358"/>
<proteinExistence type="predicted"/>